<dbReference type="Proteomes" id="UP001652625">
    <property type="component" value="Chromosome 09"/>
</dbReference>
<dbReference type="GeneID" id="101238637"/>
<protein>
    <submittedName>
        <fullName evidence="3">Uncharacterized protein LOC101238637 isoform X2</fullName>
    </submittedName>
</protein>
<accession>A0ABM4CIV8</accession>
<evidence type="ECO:0000313" key="2">
    <source>
        <dbReference type="Proteomes" id="UP001652625"/>
    </source>
</evidence>
<dbReference type="RefSeq" id="XP_065661664.1">
    <property type="nucleotide sequence ID" value="XM_065805592.1"/>
</dbReference>
<feature type="region of interest" description="Disordered" evidence="1">
    <location>
        <begin position="128"/>
        <end position="149"/>
    </location>
</feature>
<organism evidence="2 3">
    <name type="scientific">Hydra vulgaris</name>
    <name type="common">Hydra</name>
    <name type="synonym">Hydra attenuata</name>
    <dbReference type="NCBI Taxonomy" id="6087"/>
    <lineage>
        <taxon>Eukaryota</taxon>
        <taxon>Metazoa</taxon>
        <taxon>Cnidaria</taxon>
        <taxon>Hydrozoa</taxon>
        <taxon>Hydroidolina</taxon>
        <taxon>Anthoathecata</taxon>
        <taxon>Aplanulata</taxon>
        <taxon>Hydridae</taxon>
        <taxon>Hydra</taxon>
    </lineage>
</organism>
<name>A0ABM4CIV8_HYDVU</name>
<evidence type="ECO:0000256" key="1">
    <source>
        <dbReference type="SAM" id="MobiDB-lite"/>
    </source>
</evidence>
<sequence>MQFSDDNAVQWPAFSPACQHVPTSPPLSRCCFSPPPYVPDIDMKKTIWQKKVQVNYEASPSINNSVVPQREIADQLLSTPSLSNLYKEIVFSKTPSSEQVVPNCSPFVVVDEAKSKIEVKEIPDDEKPPISYALRRKNRTLDSPESPDVKELQLFDEEQIFA</sequence>
<proteinExistence type="predicted"/>
<gene>
    <name evidence="3" type="primary">LOC101238637</name>
</gene>
<reference evidence="3" key="1">
    <citation type="submission" date="2025-08" db="UniProtKB">
        <authorList>
            <consortium name="RefSeq"/>
        </authorList>
    </citation>
    <scope>IDENTIFICATION</scope>
</reference>
<keyword evidence="2" id="KW-1185">Reference proteome</keyword>
<evidence type="ECO:0000313" key="3">
    <source>
        <dbReference type="RefSeq" id="XP_065661664.1"/>
    </source>
</evidence>
<feature type="compositionally biased region" description="Basic and acidic residues" evidence="1">
    <location>
        <begin position="139"/>
        <end position="149"/>
    </location>
</feature>